<keyword evidence="3" id="KW-1185">Reference proteome</keyword>
<dbReference type="PANTHER" id="PTHR33803:SF3">
    <property type="entry name" value="BLL1974 PROTEIN"/>
    <property type="match status" value="1"/>
</dbReference>
<evidence type="ECO:0000313" key="3">
    <source>
        <dbReference type="Proteomes" id="UP000571084"/>
    </source>
</evidence>
<dbReference type="AlphaFoldDB" id="A0A840S1D6"/>
<name>A0A840S1D6_9BURK</name>
<evidence type="ECO:0000259" key="1">
    <source>
        <dbReference type="Pfam" id="PF05598"/>
    </source>
</evidence>
<gene>
    <name evidence="2" type="ORF">HNR39_004544</name>
</gene>
<evidence type="ECO:0000313" key="2">
    <source>
        <dbReference type="EMBL" id="MBB5202674.1"/>
    </source>
</evidence>
<comment type="caution">
    <text evidence="2">The sequence shown here is derived from an EMBL/GenBank/DDBJ whole genome shotgun (WGS) entry which is preliminary data.</text>
</comment>
<dbReference type="PANTHER" id="PTHR33803">
    <property type="entry name" value="IS1478 TRANSPOSASE"/>
    <property type="match status" value="1"/>
</dbReference>
<dbReference type="InterPro" id="IPR008490">
    <property type="entry name" value="Transposase_InsH_N"/>
</dbReference>
<dbReference type="Proteomes" id="UP000571084">
    <property type="component" value="Unassembled WGS sequence"/>
</dbReference>
<dbReference type="Pfam" id="PF05598">
    <property type="entry name" value="DUF772"/>
    <property type="match status" value="1"/>
</dbReference>
<proteinExistence type="predicted"/>
<accession>A0A840S1D6</accession>
<reference evidence="2 3" key="1">
    <citation type="submission" date="2020-08" db="EMBL/GenBank/DDBJ databases">
        <title>Genomic Encyclopedia of Type Strains, Phase IV (KMG-IV): sequencing the most valuable type-strain genomes for metagenomic binning, comparative biology and taxonomic classification.</title>
        <authorList>
            <person name="Goeker M."/>
        </authorList>
    </citation>
    <scope>NUCLEOTIDE SEQUENCE [LARGE SCALE GENOMIC DNA]</scope>
    <source>
        <strain evidence="2 3">DSM 23240</strain>
    </source>
</reference>
<organism evidence="2 3">
    <name type="scientific">Glaciimonas immobilis</name>
    <dbReference type="NCBI Taxonomy" id="728004"/>
    <lineage>
        <taxon>Bacteria</taxon>
        <taxon>Pseudomonadati</taxon>
        <taxon>Pseudomonadota</taxon>
        <taxon>Betaproteobacteria</taxon>
        <taxon>Burkholderiales</taxon>
        <taxon>Oxalobacteraceae</taxon>
        <taxon>Glaciimonas</taxon>
    </lineage>
</organism>
<sequence>MAHLNPRHPLIQLAALIVWYAIDRVASEPFQFRRGRPALRPRLIAGLLYVQHLYDLSDEGVVWS</sequence>
<protein>
    <recommendedName>
        <fullName evidence="1">Transposase InsH N-terminal domain-containing protein</fullName>
    </recommendedName>
</protein>
<feature type="domain" description="Transposase InsH N-terminal" evidence="1">
    <location>
        <begin position="3"/>
        <end position="62"/>
    </location>
</feature>
<dbReference type="EMBL" id="JACHHQ010000022">
    <property type="protein sequence ID" value="MBB5202674.1"/>
    <property type="molecule type" value="Genomic_DNA"/>
</dbReference>